<evidence type="ECO:0000313" key="2">
    <source>
        <dbReference type="EMBL" id="MBB6570341.1"/>
    </source>
</evidence>
<dbReference type="PANTHER" id="PTHR38600:SF2">
    <property type="entry name" value="SLL0088 PROTEIN"/>
    <property type="match status" value="1"/>
</dbReference>
<dbReference type="PROSITE" id="PS50987">
    <property type="entry name" value="HTH_ARSR_2"/>
    <property type="match status" value="1"/>
</dbReference>
<accession>A0A7Y4L6B5</accession>
<dbReference type="RefSeq" id="WP_171678462.1">
    <property type="nucleotide sequence ID" value="NZ_BAAAGT010000017.1"/>
</dbReference>
<dbReference type="Proteomes" id="UP000534306">
    <property type="component" value="Unassembled WGS sequence"/>
</dbReference>
<dbReference type="CDD" id="cd00090">
    <property type="entry name" value="HTH_ARSR"/>
    <property type="match status" value="1"/>
</dbReference>
<proteinExistence type="predicted"/>
<sequence>MTDVDEELWSAVGDVSRLRILDLLVENGEVTASWLSGQVPISRQAVVKHLATLEHVRLISRRKQGREVLCRIDDARLEQAAQAMAARAAGWNRRLRAIKRLAEAIHADEQRASERS</sequence>
<dbReference type="GO" id="GO:0003700">
    <property type="term" value="F:DNA-binding transcription factor activity"/>
    <property type="evidence" value="ECO:0007669"/>
    <property type="project" value="InterPro"/>
</dbReference>
<dbReference type="NCBIfam" id="NF033788">
    <property type="entry name" value="HTH_metalloreg"/>
    <property type="match status" value="1"/>
</dbReference>
<dbReference type="Proteomes" id="UP000553957">
    <property type="component" value="Unassembled WGS sequence"/>
</dbReference>
<dbReference type="InterPro" id="IPR036390">
    <property type="entry name" value="WH_DNA-bd_sf"/>
</dbReference>
<organism evidence="3 4">
    <name type="scientific">Kribbella sandramycini</name>
    <dbReference type="NCBI Taxonomy" id="60450"/>
    <lineage>
        <taxon>Bacteria</taxon>
        <taxon>Bacillati</taxon>
        <taxon>Actinomycetota</taxon>
        <taxon>Actinomycetes</taxon>
        <taxon>Propionibacteriales</taxon>
        <taxon>Kribbellaceae</taxon>
        <taxon>Kribbella</taxon>
    </lineage>
</organism>
<dbReference type="EMBL" id="JABJRC010000011">
    <property type="protein sequence ID" value="NOL45205.1"/>
    <property type="molecule type" value="Genomic_DNA"/>
</dbReference>
<dbReference type="InterPro" id="IPR036388">
    <property type="entry name" value="WH-like_DNA-bd_sf"/>
</dbReference>
<name>A0A7Y4L6B5_9ACTN</name>
<comment type="caution">
    <text evidence="3">The sequence shown here is derived from an EMBL/GenBank/DDBJ whole genome shotgun (WGS) entry which is preliminary data.</text>
</comment>
<protein>
    <submittedName>
        <fullName evidence="2">DNA-binding transcriptional ArsR family regulator</fullName>
    </submittedName>
    <submittedName>
        <fullName evidence="3">Helix-turn-helix transcriptional regulator</fullName>
    </submittedName>
</protein>
<dbReference type="Gene3D" id="1.10.10.10">
    <property type="entry name" value="Winged helix-like DNA-binding domain superfamily/Winged helix DNA-binding domain"/>
    <property type="match status" value="1"/>
</dbReference>
<dbReference type="AlphaFoldDB" id="A0A7Y4L6B5"/>
<dbReference type="PANTHER" id="PTHR38600">
    <property type="entry name" value="TRANSCRIPTIONAL REGULATORY PROTEIN"/>
    <property type="match status" value="1"/>
</dbReference>
<reference evidence="2 5" key="2">
    <citation type="submission" date="2020-08" db="EMBL/GenBank/DDBJ databases">
        <title>Sequencing the genomes of 1000 actinobacteria strains.</title>
        <authorList>
            <person name="Klenk H.-P."/>
        </authorList>
    </citation>
    <scope>NUCLEOTIDE SEQUENCE [LARGE SCALE GENOMIC DNA]</scope>
    <source>
        <strain evidence="2 5">DSM 15626</strain>
    </source>
</reference>
<dbReference type="GO" id="GO:0003677">
    <property type="term" value="F:DNA binding"/>
    <property type="evidence" value="ECO:0007669"/>
    <property type="project" value="UniProtKB-KW"/>
</dbReference>
<keyword evidence="4" id="KW-1185">Reference proteome</keyword>
<dbReference type="SUPFAM" id="SSF46785">
    <property type="entry name" value="Winged helix' DNA-binding domain"/>
    <property type="match status" value="1"/>
</dbReference>
<gene>
    <name evidence="2" type="ORF">HNR71_005978</name>
    <name evidence="3" type="ORF">HPO96_33650</name>
</gene>
<dbReference type="InterPro" id="IPR011991">
    <property type="entry name" value="ArsR-like_HTH"/>
</dbReference>
<dbReference type="EMBL" id="JACHKF010000001">
    <property type="protein sequence ID" value="MBB6570341.1"/>
    <property type="molecule type" value="Genomic_DNA"/>
</dbReference>
<evidence type="ECO:0000313" key="3">
    <source>
        <dbReference type="EMBL" id="NOL45205.1"/>
    </source>
</evidence>
<evidence type="ECO:0000259" key="1">
    <source>
        <dbReference type="PROSITE" id="PS50987"/>
    </source>
</evidence>
<keyword evidence="2" id="KW-0238">DNA-binding</keyword>
<reference evidence="3 4" key="1">
    <citation type="submission" date="2020-05" db="EMBL/GenBank/DDBJ databases">
        <title>Genome sequence of Kribbella sandramycini ATCC 39419.</title>
        <authorList>
            <person name="Maclea K.S."/>
            <person name="Fair J.L."/>
        </authorList>
    </citation>
    <scope>NUCLEOTIDE SEQUENCE [LARGE SCALE GENOMIC DNA]</scope>
    <source>
        <strain evidence="3 4">ATCC 39419</strain>
    </source>
</reference>
<feature type="domain" description="HTH arsR-type" evidence="1">
    <location>
        <begin position="1"/>
        <end position="92"/>
    </location>
</feature>
<evidence type="ECO:0000313" key="5">
    <source>
        <dbReference type="Proteomes" id="UP000553957"/>
    </source>
</evidence>
<dbReference type="SMART" id="SM00418">
    <property type="entry name" value="HTH_ARSR"/>
    <property type="match status" value="1"/>
</dbReference>
<evidence type="ECO:0000313" key="4">
    <source>
        <dbReference type="Proteomes" id="UP000534306"/>
    </source>
</evidence>
<dbReference type="InterPro" id="IPR001845">
    <property type="entry name" value="HTH_ArsR_DNA-bd_dom"/>
</dbReference>